<dbReference type="EMBL" id="BGPR01000579">
    <property type="protein sequence ID" value="GBM27233.1"/>
    <property type="molecule type" value="Genomic_DNA"/>
</dbReference>
<dbReference type="Proteomes" id="UP000499080">
    <property type="component" value="Unassembled WGS sequence"/>
</dbReference>
<sequence>MPPRLPSRQQRPRQQNISVYTKGTTTINVCSMRYMSELIEAGTRSGDRGVIGIQNTETAAANPRRRRRYNEGKELLHPQSKPYCEDYLESYPATSGISAFETLVLFQNSLQKSSYMILLLMGPHRGASRCVLKSENRPCFFPSLSTTSFLSSSGLLHISLLLLLSPKVSFLLISPGAKMARFFCCGKGLHVIELERAEISAFRRSEAIGDGPEERDGTVPRPFRPFWKQKEKKKKT</sequence>
<gene>
    <name evidence="2" type="ORF">AVEN_255096_1</name>
</gene>
<organism evidence="2 3">
    <name type="scientific">Araneus ventricosus</name>
    <name type="common">Orbweaver spider</name>
    <name type="synonym">Epeira ventricosa</name>
    <dbReference type="NCBI Taxonomy" id="182803"/>
    <lineage>
        <taxon>Eukaryota</taxon>
        <taxon>Metazoa</taxon>
        <taxon>Ecdysozoa</taxon>
        <taxon>Arthropoda</taxon>
        <taxon>Chelicerata</taxon>
        <taxon>Arachnida</taxon>
        <taxon>Araneae</taxon>
        <taxon>Araneomorphae</taxon>
        <taxon>Entelegynae</taxon>
        <taxon>Araneoidea</taxon>
        <taxon>Araneidae</taxon>
        <taxon>Araneus</taxon>
    </lineage>
</organism>
<feature type="region of interest" description="Disordered" evidence="1">
    <location>
        <begin position="208"/>
        <end position="236"/>
    </location>
</feature>
<dbReference type="AlphaFoldDB" id="A0A4Y2EDM2"/>
<comment type="caution">
    <text evidence="2">The sequence shown here is derived from an EMBL/GenBank/DDBJ whole genome shotgun (WGS) entry which is preliminary data.</text>
</comment>
<feature type="compositionally biased region" description="Basic and acidic residues" evidence="1">
    <location>
        <begin position="208"/>
        <end position="218"/>
    </location>
</feature>
<proteinExistence type="predicted"/>
<protein>
    <submittedName>
        <fullName evidence="2">Uncharacterized protein</fullName>
    </submittedName>
</protein>
<evidence type="ECO:0000256" key="1">
    <source>
        <dbReference type="SAM" id="MobiDB-lite"/>
    </source>
</evidence>
<accession>A0A4Y2EDM2</accession>
<evidence type="ECO:0000313" key="3">
    <source>
        <dbReference type="Proteomes" id="UP000499080"/>
    </source>
</evidence>
<reference evidence="2 3" key="1">
    <citation type="journal article" date="2019" name="Sci. Rep.">
        <title>Orb-weaving spider Araneus ventricosus genome elucidates the spidroin gene catalogue.</title>
        <authorList>
            <person name="Kono N."/>
            <person name="Nakamura H."/>
            <person name="Ohtoshi R."/>
            <person name="Moran D.A.P."/>
            <person name="Shinohara A."/>
            <person name="Yoshida Y."/>
            <person name="Fujiwara M."/>
            <person name="Mori M."/>
            <person name="Tomita M."/>
            <person name="Arakawa K."/>
        </authorList>
    </citation>
    <scope>NUCLEOTIDE SEQUENCE [LARGE SCALE GENOMIC DNA]</scope>
</reference>
<keyword evidence="3" id="KW-1185">Reference proteome</keyword>
<evidence type="ECO:0000313" key="2">
    <source>
        <dbReference type="EMBL" id="GBM27233.1"/>
    </source>
</evidence>
<name>A0A4Y2EDM2_ARAVE</name>